<gene>
    <name evidence="3" type="ORF">KHLLAP_LOCUS13545</name>
</gene>
<evidence type="ECO:0000313" key="3">
    <source>
        <dbReference type="EMBL" id="CAJ2513077.1"/>
    </source>
</evidence>
<feature type="region of interest" description="Disordered" evidence="2">
    <location>
        <begin position="208"/>
        <end position="227"/>
    </location>
</feature>
<evidence type="ECO:0000313" key="4">
    <source>
        <dbReference type="Proteomes" id="UP001295740"/>
    </source>
</evidence>
<sequence>MPAAAGNRGARRNAKRVSAKKPARRQNWDNMGSDDESGSQQLSAEQKSLKQRAMDHLFAKITDARPDASLHSRTRDGPSKRYDTIDEATVERSSSTKESRRGVSRCTGDEDAGSLMHSTTKPYAHLFFFDNPHEHESPPPMSATDIMNSTGTSMHTLYLATKRKYLHAPTPYTSQLLAEIMDYADSDKEDDSRLHSDWPAQICRTGARDMSKTTTPGSTCEAQTSPASRYQAKRRLVENTQQEVQVENLALKAENSELRNEVAELRTELLHLQIRRAKGSSQDGHGYASSLTNTRLSYTPDDDLGGEHGLARASA</sequence>
<feature type="compositionally biased region" description="Basic and acidic residues" evidence="2">
    <location>
        <begin position="305"/>
        <end position="315"/>
    </location>
</feature>
<comment type="caution">
    <text evidence="3">The sequence shown here is derived from an EMBL/GenBank/DDBJ whole genome shotgun (WGS) entry which is preliminary data.</text>
</comment>
<keyword evidence="1" id="KW-0175">Coiled coil</keyword>
<dbReference type="AlphaFoldDB" id="A0AAI8VXW7"/>
<feature type="coiled-coil region" evidence="1">
    <location>
        <begin position="237"/>
        <end position="275"/>
    </location>
</feature>
<proteinExistence type="predicted"/>
<protein>
    <submittedName>
        <fullName evidence="3">Uu.00g011960.m01.CDS01</fullName>
    </submittedName>
</protein>
<dbReference type="EMBL" id="CAUWAG010000020">
    <property type="protein sequence ID" value="CAJ2513077.1"/>
    <property type="molecule type" value="Genomic_DNA"/>
</dbReference>
<accession>A0AAI8VXW7</accession>
<evidence type="ECO:0000256" key="1">
    <source>
        <dbReference type="SAM" id="Coils"/>
    </source>
</evidence>
<feature type="compositionally biased region" description="Basic residues" evidence="2">
    <location>
        <begin position="9"/>
        <end position="24"/>
    </location>
</feature>
<feature type="compositionally biased region" description="Polar residues" evidence="2">
    <location>
        <begin position="212"/>
        <end position="227"/>
    </location>
</feature>
<feature type="compositionally biased region" description="Polar residues" evidence="2">
    <location>
        <begin position="279"/>
        <end position="297"/>
    </location>
</feature>
<evidence type="ECO:0000256" key="2">
    <source>
        <dbReference type="SAM" id="MobiDB-lite"/>
    </source>
</evidence>
<feature type="region of interest" description="Disordered" evidence="2">
    <location>
        <begin position="277"/>
        <end position="315"/>
    </location>
</feature>
<feature type="compositionally biased region" description="Basic and acidic residues" evidence="2">
    <location>
        <begin position="52"/>
        <end position="84"/>
    </location>
</feature>
<keyword evidence="4" id="KW-1185">Reference proteome</keyword>
<organism evidence="3 4">
    <name type="scientific">Anthostomella pinea</name>
    <dbReference type="NCBI Taxonomy" id="933095"/>
    <lineage>
        <taxon>Eukaryota</taxon>
        <taxon>Fungi</taxon>
        <taxon>Dikarya</taxon>
        <taxon>Ascomycota</taxon>
        <taxon>Pezizomycotina</taxon>
        <taxon>Sordariomycetes</taxon>
        <taxon>Xylariomycetidae</taxon>
        <taxon>Xylariales</taxon>
        <taxon>Xylariaceae</taxon>
        <taxon>Anthostomella</taxon>
    </lineage>
</organism>
<dbReference type="Proteomes" id="UP001295740">
    <property type="component" value="Unassembled WGS sequence"/>
</dbReference>
<reference evidence="3" key="1">
    <citation type="submission" date="2023-10" db="EMBL/GenBank/DDBJ databases">
        <authorList>
            <person name="Hackl T."/>
        </authorList>
    </citation>
    <scope>NUCLEOTIDE SEQUENCE</scope>
</reference>
<name>A0AAI8VXW7_9PEZI</name>
<feature type="region of interest" description="Disordered" evidence="2">
    <location>
        <begin position="1"/>
        <end position="115"/>
    </location>
</feature>